<evidence type="ECO:0000256" key="2">
    <source>
        <dbReference type="ARBA" id="ARBA00011006"/>
    </source>
</evidence>
<organism evidence="8 9">
    <name type="scientific">Emticicia agri</name>
    <dbReference type="NCBI Taxonomy" id="2492393"/>
    <lineage>
        <taxon>Bacteria</taxon>
        <taxon>Pseudomonadati</taxon>
        <taxon>Bacteroidota</taxon>
        <taxon>Cytophagia</taxon>
        <taxon>Cytophagales</taxon>
        <taxon>Leadbetterellaceae</taxon>
        <taxon>Emticicia</taxon>
    </lineage>
</organism>
<dbReference type="Proteomes" id="UP000293162">
    <property type="component" value="Unassembled WGS sequence"/>
</dbReference>
<dbReference type="AlphaFoldDB" id="A0A4V1ZCP7"/>
<evidence type="ECO:0000313" key="8">
    <source>
        <dbReference type="EMBL" id="RYU93400.1"/>
    </source>
</evidence>
<keyword evidence="5 7" id="KW-1133">Transmembrane helix</keyword>
<keyword evidence="3" id="KW-1003">Cell membrane</keyword>
<comment type="subcellular location">
    <subcellularLocation>
        <location evidence="1">Cell membrane</location>
        <topology evidence="1">Multi-pass membrane protein</topology>
    </subcellularLocation>
</comment>
<comment type="caution">
    <text evidence="8">The sequence shown here is derived from an EMBL/GenBank/DDBJ whole genome shotgun (WGS) entry which is preliminary data.</text>
</comment>
<evidence type="ECO:0000313" key="9">
    <source>
        <dbReference type="Proteomes" id="UP000293162"/>
    </source>
</evidence>
<dbReference type="GO" id="GO:0005886">
    <property type="term" value="C:plasma membrane"/>
    <property type="evidence" value="ECO:0007669"/>
    <property type="project" value="UniProtKB-SubCell"/>
</dbReference>
<comment type="similarity">
    <text evidence="2">Belongs to the UPF0410 family.</text>
</comment>
<dbReference type="PANTHER" id="PTHR33884">
    <property type="entry name" value="UPF0410 PROTEIN YMGE"/>
    <property type="match status" value="1"/>
</dbReference>
<evidence type="ECO:0000256" key="3">
    <source>
        <dbReference type="ARBA" id="ARBA00022475"/>
    </source>
</evidence>
<keyword evidence="6 7" id="KW-0472">Membrane</keyword>
<evidence type="ECO:0000256" key="6">
    <source>
        <dbReference type="ARBA" id="ARBA00023136"/>
    </source>
</evidence>
<keyword evidence="9" id="KW-1185">Reference proteome</keyword>
<dbReference type="InterPro" id="IPR007341">
    <property type="entry name" value="Transgly_assoc"/>
</dbReference>
<reference evidence="8 9" key="1">
    <citation type="submission" date="2019-02" db="EMBL/GenBank/DDBJ databases">
        <title>Bacterial novel species Emticicia sp. 17J42-9 isolated from soil.</title>
        <authorList>
            <person name="Jung H.-Y."/>
        </authorList>
    </citation>
    <scope>NUCLEOTIDE SEQUENCE [LARGE SCALE GENOMIC DNA]</scope>
    <source>
        <strain evidence="8 9">17J42-9</strain>
    </source>
</reference>
<accession>A0A4V1ZCP7</accession>
<dbReference type="OrthoDB" id="964123at2"/>
<evidence type="ECO:0000256" key="1">
    <source>
        <dbReference type="ARBA" id="ARBA00004651"/>
    </source>
</evidence>
<evidence type="ECO:0000256" key="5">
    <source>
        <dbReference type="ARBA" id="ARBA00022989"/>
    </source>
</evidence>
<sequence>MSLIVTIIVGAIAGWLADLAFKSFSLSLVYQILLGIAGALVGHWLLDGELHTMLGLPDILSRIAEAFVGASVILLLVMLYRRYSKKA</sequence>
<evidence type="ECO:0000256" key="7">
    <source>
        <dbReference type="SAM" id="Phobius"/>
    </source>
</evidence>
<name>A0A4V1ZCP7_9BACT</name>
<feature type="transmembrane region" description="Helical" evidence="7">
    <location>
        <begin position="59"/>
        <end position="80"/>
    </location>
</feature>
<keyword evidence="4 7" id="KW-0812">Transmembrane</keyword>
<dbReference type="EMBL" id="SEWF01000046">
    <property type="protein sequence ID" value="RYU93400.1"/>
    <property type="molecule type" value="Genomic_DNA"/>
</dbReference>
<gene>
    <name evidence="8" type="ORF">EWM59_22320</name>
</gene>
<protein>
    <submittedName>
        <fullName evidence="8">GlsB/YeaQ/YmgE family stress response membrane protein</fullName>
    </submittedName>
</protein>
<dbReference type="RefSeq" id="WP_130023475.1">
    <property type="nucleotide sequence ID" value="NZ_SEWF01000046.1"/>
</dbReference>
<proteinExistence type="inferred from homology"/>
<evidence type="ECO:0000256" key="4">
    <source>
        <dbReference type="ARBA" id="ARBA00022692"/>
    </source>
</evidence>
<dbReference type="PANTHER" id="PTHR33884:SF3">
    <property type="entry name" value="UPF0410 PROTEIN YMGE"/>
    <property type="match status" value="1"/>
</dbReference>
<feature type="transmembrane region" description="Helical" evidence="7">
    <location>
        <begin position="29"/>
        <end position="47"/>
    </location>
</feature>